<dbReference type="EMBL" id="CAJNOH010000283">
    <property type="protein sequence ID" value="CAF0983317.1"/>
    <property type="molecule type" value="Genomic_DNA"/>
</dbReference>
<gene>
    <name evidence="1" type="ORF">PYM288_LOCUS13732</name>
</gene>
<name>A0A814FAW6_9BILA</name>
<sequence length="234" mass="26461">MLSSLLYPICAQILLDQNNMQSKYISSKGLSGRVIPAGTFPTKILALEYLYGLQCPIPNLPPRLYTIQSVDLVHIAYDNEYLITQNEIIVHLSGKKRLTAFTIMAFDKDYKLCGYDGQIRNFGLTFDPSTNVERQVIIDLICNVTQTFCNGKLQQYLSVDECKQYLMKNVPYGSYDRGDQGTVACRTIHAYFVPLFPTIHCPHVGPSGGEACTNKPIDFYYNQTNFLGCAYKQY</sequence>
<protein>
    <submittedName>
        <fullName evidence="1">Uncharacterized protein</fullName>
    </submittedName>
</protein>
<reference evidence="1" key="1">
    <citation type="submission" date="2021-02" db="EMBL/GenBank/DDBJ databases">
        <authorList>
            <person name="Nowell W R."/>
        </authorList>
    </citation>
    <scope>NUCLEOTIDE SEQUENCE</scope>
</reference>
<comment type="caution">
    <text evidence="1">The sequence shown here is derived from an EMBL/GenBank/DDBJ whole genome shotgun (WGS) entry which is preliminary data.</text>
</comment>
<organism evidence="1 2">
    <name type="scientific">Rotaria sordida</name>
    <dbReference type="NCBI Taxonomy" id="392033"/>
    <lineage>
        <taxon>Eukaryota</taxon>
        <taxon>Metazoa</taxon>
        <taxon>Spiralia</taxon>
        <taxon>Gnathifera</taxon>
        <taxon>Rotifera</taxon>
        <taxon>Eurotatoria</taxon>
        <taxon>Bdelloidea</taxon>
        <taxon>Philodinida</taxon>
        <taxon>Philodinidae</taxon>
        <taxon>Rotaria</taxon>
    </lineage>
</organism>
<dbReference type="AlphaFoldDB" id="A0A814FAW6"/>
<proteinExistence type="predicted"/>
<evidence type="ECO:0000313" key="2">
    <source>
        <dbReference type="Proteomes" id="UP000663854"/>
    </source>
</evidence>
<dbReference type="Proteomes" id="UP000663854">
    <property type="component" value="Unassembled WGS sequence"/>
</dbReference>
<accession>A0A814FAW6</accession>
<evidence type="ECO:0000313" key="1">
    <source>
        <dbReference type="EMBL" id="CAF0983317.1"/>
    </source>
</evidence>